<evidence type="ECO:0000256" key="1">
    <source>
        <dbReference type="ARBA" id="ARBA00004167"/>
    </source>
</evidence>
<reference evidence="7 8" key="1">
    <citation type="submission" date="2020-08" db="EMBL/GenBank/DDBJ databases">
        <title>Genomic Encyclopedia of Type Strains, Phase IV (KMG-IV): sequencing the most valuable type-strain genomes for metagenomic binning, comparative biology and taxonomic classification.</title>
        <authorList>
            <person name="Goeker M."/>
        </authorList>
    </citation>
    <scope>NUCLEOTIDE SEQUENCE [LARGE SCALE GENOMIC DNA]</scope>
    <source>
        <strain evidence="7 8">DSM 102983</strain>
    </source>
</reference>
<comment type="caution">
    <text evidence="7">The sequence shown here is derived from an EMBL/GenBank/DDBJ whole genome shotgun (WGS) entry which is preliminary data.</text>
</comment>
<dbReference type="Proteomes" id="UP000533637">
    <property type="component" value="Unassembled WGS sequence"/>
</dbReference>
<evidence type="ECO:0000256" key="5">
    <source>
        <dbReference type="ARBA" id="ARBA00023136"/>
    </source>
</evidence>
<dbReference type="Gene3D" id="1.20.1440.20">
    <property type="entry name" value="LemA-like domain"/>
    <property type="match status" value="1"/>
</dbReference>
<dbReference type="RefSeq" id="WP_122357313.1">
    <property type="nucleotide sequence ID" value="NZ_BMPB01000008.1"/>
</dbReference>
<proteinExistence type="inferred from homology"/>
<keyword evidence="4 6" id="KW-1133">Transmembrane helix</keyword>
<dbReference type="Pfam" id="PF04011">
    <property type="entry name" value="LemA"/>
    <property type="match status" value="1"/>
</dbReference>
<dbReference type="SUPFAM" id="SSF140478">
    <property type="entry name" value="LemA-like"/>
    <property type="match status" value="1"/>
</dbReference>
<dbReference type="InterPro" id="IPR023353">
    <property type="entry name" value="LemA-like_dom_sf"/>
</dbReference>
<evidence type="ECO:0000256" key="3">
    <source>
        <dbReference type="ARBA" id="ARBA00022692"/>
    </source>
</evidence>
<comment type="subcellular location">
    <subcellularLocation>
        <location evidence="1">Membrane</location>
        <topology evidence="1">Single-pass membrane protein</topology>
    </subcellularLocation>
</comment>
<organism evidence="7 8">
    <name type="scientific">Parabacteroides faecis</name>
    <dbReference type="NCBI Taxonomy" id="1217282"/>
    <lineage>
        <taxon>Bacteria</taxon>
        <taxon>Pseudomonadati</taxon>
        <taxon>Bacteroidota</taxon>
        <taxon>Bacteroidia</taxon>
        <taxon>Bacteroidales</taxon>
        <taxon>Tannerellaceae</taxon>
        <taxon>Parabacteroides</taxon>
    </lineage>
</organism>
<dbReference type="PANTHER" id="PTHR34478:SF2">
    <property type="entry name" value="MEMBRANE PROTEIN"/>
    <property type="match status" value="1"/>
</dbReference>
<evidence type="ECO:0000256" key="2">
    <source>
        <dbReference type="ARBA" id="ARBA00008854"/>
    </source>
</evidence>
<keyword evidence="5 6" id="KW-0472">Membrane</keyword>
<name>A0ABR6KQJ8_9BACT</name>
<keyword evidence="8" id="KW-1185">Reference proteome</keyword>
<keyword evidence="3 6" id="KW-0812">Transmembrane</keyword>
<dbReference type="EMBL" id="JACHOC010000007">
    <property type="protein sequence ID" value="MBB4623648.1"/>
    <property type="molecule type" value="Genomic_DNA"/>
</dbReference>
<dbReference type="InterPro" id="IPR007156">
    <property type="entry name" value="MamQ_LemA"/>
</dbReference>
<accession>A0ABR6KQJ8</accession>
<evidence type="ECO:0000256" key="6">
    <source>
        <dbReference type="SAM" id="Phobius"/>
    </source>
</evidence>
<evidence type="ECO:0000256" key="4">
    <source>
        <dbReference type="ARBA" id="ARBA00022989"/>
    </source>
</evidence>
<gene>
    <name evidence="7" type="ORF">GGQ57_003564</name>
</gene>
<sequence length="199" mass="22543">MFKNKALWITLAIIVVLLFAGYSWVKSTYNTMVTQDEGVKTAWSQVENQYQRRMDLIPNLVNTVKGYATHEKETLEGVVSARAEATKTTIDPSNLNEESMKKFQAAQGELSSALSRLMVVLERYPDLKANQNFSELQAQLEGTENRISVERKRFNETAQTYNTYIRSFPTNILAGMFGFQPKAYFSAESGAEKAPKVEF</sequence>
<dbReference type="PANTHER" id="PTHR34478">
    <property type="entry name" value="PROTEIN LEMA"/>
    <property type="match status" value="1"/>
</dbReference>
<protein>
    <submittedName>
        <fullName evidence="7">LemA protein</fullName>
    </submittedName>
</protein>
<evidence type="ECO:0000313" key="7">
    <source>
        <dbReference type="EMBL" id="MBB4623648.1"/>
    </source>
</evidence>
<evidence type="ECO:0000313" key="8">
    <source>
        <dbReference type="Proteomes" id="UP000533637"/>
    </source>
</evidence>
<comment type="similarity">
    <text evidence="2">Belongs to the LemA family.</text>
</comment>
<feature type="transmembrane region" description="Helical" evidence="6">
    <location>
        <begin position="6"/>
        <end position="25"/>
    </location>
</feature>